<evidence type="ECO:0000313" key="2">
    <source>
        <dbReference type="Proteomes" id="UP000252458"/>
    </source>
</evidence>
<dbReference type="EMBL" id="QMFZ01000073">
    <property type="protein sequence ID" value="RBB31865.1"/>
    <property type="molecule type" value="Genomic_DNA"/>
</dbReference>
<comment type="caution">
    <text evidence="1">The sequence shown here is derived from an EMBL/GenBank/DDBJ whole genome shotgun (WGS) entry which is preliminary data.</text>
</comment>
<sequence>MSGENEADIGDDARVARNAIEPVVNQFLEGLVFTEKFEQWAFLSIILTDKFLSGFPEVVKISSKGKVLEFRLHIPHEEFKKASAERRMEMFFDALSRSIELMPKLKVSQESQEKFRAALAQARKSLLSA</sequence>
<gene>
    <name evidence="1" type="ORF">DPV79_40105</name>
</gene>
<reference evidence="1 2" key="1">
    <citation type="submission" date="2018-06" db="EMBL/GenBank/DDBJ databases">
        <title>Draft genome sequence of Burkholderia reimsis strain BE51 isolated from a French agricultural soil.</title>
        <authorList>
            <person name="Esmaeel Q."/>
        </authorList>
    </citation>
    <scope>NUCLEOTIDE SEQUENCE [LARGE SCALE GENOMIC DNA]</scope>
    <source>
        <strain evidence="1 2">BE51</strain>
    </source>
</reference>
<proteinExistence type="predicted"/>
<keyword evidence="2" id="KW-1185">Reference proteome</keyword>
<evidence type="ECO:0000313" key="1">
    <source>
        <dbReference type="EMBL" id="RBB31865.1"/>
    </source>
</evidence>
<name>A0A365QHW2_9BURK</name>
<dbReference type="Proteomes" id="UP000252458">
    <property type="component" value="Unassembled WGS sequence"/>
</dbReference>
<accession>A0A365QHW2</accession>
<dbReference type="AlphaFoldDB" id="A0A365QHW2"/>
<organism evidence="1 2">
    <name type="scientific">Burkholderia reimsis</name>
    <dbReference type="NCBI Taxonomy" id="2234132"/>
    <lineage>
        <taxon>Bacteria</taxon>
        <taxon>Pseudomonadati</taxon>
        <taxon>Pseudomonadota</taxon>
        <taxon>Betaproteobacteria</taxon>
        <taxon>Burkholderiales</taxon>
        <taxon>Burkholderiaceae</taxon>
        <taxon>Burkholderia</taxon>
    </lineage>
</organism>
<protein>
    <submittedName>
        <fullName evidence="1">Uncharacterized protein</fullName>
    </submittedName>
</protein>